<dbReference type="EMBL" id="JARTFS010000030">
    <property type="protein sequence ID" value="MED4404225.1"/>
    <property type="molecule type" value="Genomic_DNA"/>
</dbReference>
<evidence type="ECO:0000259" key="1">
    <source>
        <dbReference type="PROSITE" id="PS51500"/>
    </source>
</evidence>
<organism evidence="2 3">
    <name type="scientific">Metabacillus fastidiosus</name>
    <dbReference type="NCBI Taxonomy" id="1458"/>
    <lineage>
        <taxon>Bacteria</taxon>
        <taxon>Bacillati</taxon>
        <taxon>Bacillota</taxon>
        <taxon>Bacilli</taxon>
        <taxon>Bacillales</taxon>
        <taxon>Bacillaceae</taxon>
        <taxon>Metabacillus</taxon>
    </lineage>
</organism>
<evidence type="ECO:0000313" key="3">
    <source>
        <dbReference type="Proteomes" id="UP001342826"/>
    </source>
</evidence>
<reference evidence="2 3" key="1">
    <citation type="submission" date="2023-03" db="EMBL/GenBank/DDBJ databases">
        <title>Bacillus Genome Sequencing.</title>
        <authorList>
            <person name="Dunlap C."/>
        </authorList>
    </citation>
    <scope>NUCLEOTIDE SEQUENCE [LARGE SCALE GENOMIC DNA]</scope>
    <source>
        <strain evidence="2 3">NRS-1717</strain>
    </source>
</reference>
<dbReference type="GeneID" id="301143467"/>
<proteinExistence type="predicted"/>
<dbReference type="Proteomes" id="UP001342826">
    <property type="component" value="Unassembled WGS sequence"/>
</dbReference>
<dbReference type="InterPro" id="IPR010981">
    <property type="entry name" value="SinR/SinI_dimer_dom"/>
</dbReference>
<dbReference type="InterPro" id="IPR036281">
    <property type="entry name" value="SinR/SinI_dimer_dom_sf"/>
</dbReference>
<comment type="caution">
    <text evidence="2">The sequence shown here is derived from an EMBL/GenBank/DDBJ whole genome shotgun (WGS) entry which is preliminary data.</text>
</comment>
<sequence>MDKMLMKIKEKMSDKEWEELIWIALSTGMTLEEIKDFFQQSLRY</sequence>
<dbReference type="PROSITE" id="PS51500">
    <property type="entry name" value="SIN"/>
    <property type="match status" value="1"/>
</dbReference>
<dbReference type="SUPFAM" id="SSF47406">
    <property type="entry name" value="SinR repressor dimerisation domain-like"/>
    <property type="match status" value="1"/>
</dbReference>
<gene>
    <name evidence="2" type="ORF">P9271_23430</name>
</gene>
<name>A0ABU6P4E8_9BACI</name>
<dbReference type="RefSeq" id="WP_156483582.1">
    <property type="nucleotide sequence ID" value="NZ_JARTFS010000030.1"/>
</dbReference>
<accession>A0ABU6P4E8</accession>
<protein>
    <submittedName>
        <fullName evidence="2">SinR repressor domain-containing protein dimerization</fullName>
    </submittedName>
</protein>
<feature type="domain" description="Sin" evidence="1">
    <location>
        <begin position="4"/>
        <end position="42"/>
    </location>
</feature>
<evidence type="ECO:0000313" key="2">
    <source>
        <dbReference type="EMBL" id="MED4404225.1"/>
    </source>
</evidence>
<keyword evidence="3" id="KW-1185">Reference proteome</keyword>